<feature type="transmembrane region" description="Helical" evidence="1">
    <location>
        <begin position="119"/>
        <end position="140"/>
    </location>
</feature>
<dbReference type="EMBL" id="FPAA01000003">
    <property type="protein sequence ID" value="SFS53878.1"/>
    <property type="molecule type" value="Genomic_DNA"/>
</dbReference>
<sequence length="237" mass="27018">MMNRWALLRMDIQFQYRHGFYWVYLLVSILYAWLLHTLPEAYQAKGSVFILFTDPAFLGAFFIGAILLLEREQDILRNLSVTPLTLSQYLTSKVLSLALLALASSFAILLPIYHLQFNVLPLLAGVGLTSILSTLLGLILAVRSRHLVSYLFSSPIFAIPMYLPVIFFFWKSPSAWWINLLPGTASLTLIQGGFQSLHPTQLFFSILILIGWILPFWYWAAHAFRAHILLRFGGKLP</sequence>
<feature type="transmembrane region" description="Helical" evidence="1">
    <location>
        <begin position="48"/>
        <end position="69"/>
    </location>
</feature>
<evidence type="ECO:0000313" key="2">
    <source>
        <dbReference type="EMBL" id="SFS53878.1"/>
    </source>
</evidence>
<reference evidence="3" key="1">
    <citation type="submission" date="2016-10" db="EMBL/GenBank/DDBJ databases">
        <authorList>
            <person name="Varghese N."/>
            <person name="Submissions S."/>
        </authorList>
    </citation>
    <scope>NUCLEOTIDE SEQUENCE [LARGE SCALE GENOMIC DNA]</scope>
    <source>
        <strain evidence="3">DSM 45789</strain>
    </source>
</reference>
<feature type="transmembrane region" description="Helical" evidence="1">
    <location>
        <begin position="90"/>
        <end position="113"/>
    </location>
</feature>
<evidence type="ECO:0000256" key="1">
    <source>
        <dbReference type="SAM" id="Phobius"/>
    </source>
</evidence>
<protein>
    <submittedName>
        <fullName evidence="2">Fluoroquinolone transport system permease protein</fullName>
    </submittedName>
</protein>
<keyword evidence="1" id="KW-0812">Transmembrane</keyword>
<dbReference type="Proteomes" id="UP000198660">
    <property type="component" value="Unassembled WGS sequence"/>
</dbReference>
<keyword evidence="1" id="KW-0472">Membrane</keyword>
<gene>
    <name evidence="2" type="ORF">SAMN05444972_103262</name>
</gene>
<dbReference type="Pfam" id="PF24686">
    <property type="entry name" value="FLQE3_permease"/>
    <property type="match status" value="1"/>
</dbReference>
<proteinExistence type="predicted"/>
<keyword evidence="3" id="KW-1185">Reference proteome</keyword>
<dbReference type="InterPro" id="IPR056926">
    <property type="entry name" value="FLQE3_permease"/>
</dbReference>
<feature type="transmembrane region" description="Helical" evidence="1">
    <location>
        <begin position="201"/>
        <end position="220"/>
    </location>
</feature>
<evidence type="ECO:0000313" key="3">
    <source>
        <dbReference type="Proteomes" id="UP000198660"/>
    </source>
</evidence>
<feature type="transmembrane region" description="Helical" evidence="1">
    <location>
        <begin position="20"/>
        <end position="36"/>
    </location>
</feature>
<keyword evidence="1" id="KW-1133">Transmembrane helix</keyword>
<accession>A0A1I6QNG6</accession>
<name>A0A1I6QNG6_9BACL</name>
<dbReference type="AlphaFoldDB" id="A0A1I6QNG6"/>
<feature type="transmembrane region" description="Helical" evidence="1">
    <location>
        <begin position="147"/>
        <end position="170"/>
    </location>
</feature>
<organism evidence="2 3">
    <name type="scientific">Marininema halotolerans</name>
    <dbReference type="NCBI Taxonomy" id="1155944"/>
    <lineage>
        <taxon>Bacteria</taxon>
        <taxon>Bacillati</taxon>
        <taxon>Bacillota</taxon>
        <taxon>Bacilli</taxon>
        <taxon>Bacillales</taxon>
        <taxon>Thermoactinomycetaceae</taxon>
        <taxon>Marininema</taxon>
    </lineage>
</organism>